<comment type="similarity">
    <text evidence="1">Belongs to the mab-21 family.</text>
</comment>
<feature type="compositionally biased region" description="Acidic residues" evidence="2">
    <location>
        <begin position="443"/>
        <end position="454"/>
    </location>
</feature>
<dbReference type="HOGENOM" id="CLU_431656_0_0_1"/>
<feature type="region of interest" description="Disordered" evidence="2">
    <location>
        <begin position="475"/>
        <end position="531"/>
    </location>
</feature>
<reference evidence="5" key="1">
    <citation type="journal article" date="2012" name="Nature">
        <title>The oyster genome reveals stress adaptation and complexity of shell formation.</title>
        <authorList>
            <person name="Zhang G."/>
            <person name="Fang X."/>
            <person name="Guo X."/>
            <person name="Li L."/>
            <person name="Luo R."/>
            <person name="Xu F."/>
            <person name="Yang P."/>
            <person name="Zhang L."/>
            <person name="Wang X."/>
            <person name="Qi H."/>
            <person name="Xiong Z."/>
            <person name="Que H."/>
            <person name="Xie Y."/>
            <person name="Holland P.W."/>
            <person name="Paps J."/>
            <person name="Zhu Y."/>
            <person name="Wu F."/>
            <person name="Chen Y."/>
            <person name="Wang J."/>
            <person name="Peng C."/>
            <person name="Meng J."/>
            <person name="Yang L."/>
            <person name="Liu J."/>
            <person name="Wen B."/>
            <person name="Zhang N."/>
            <person name="Huang Z."/>
            <person name="Zhu Q."/>
            <person name="Feng Y."/>
            <person name="Mount A."/>
            <person name="Hedgecock D."/>
            <person name="Xu Z."/>
            <person name="Liu Y."/>
            <person name="Domazet-Loso T."/>
            <person name="Du Y."/>
            <person name="Sun X."/>
            <person name="Zhang S."/>
            <person name="Liu B."/>
            <person name="Cheng P."/>
            <person name="Jiang X."/>
            <person name="Li J."/>
            <person name="Fan D."/>
            <person name="Wang W."/>
            <person name="Fu W."/>
            <person name="Wang T."/>
            <person name="Wang B."/>
            <person name="Zhang J."/>
            <person name="Peng Z."/>
            <person name="Li Y."/>
            <person name="Li N."/>
            <person name="Wang J."/>
            <person name="Chen M."/>
            <person name="He Y."/>
            <person name="Tan F."/>
            <person name="Song X."/>
            <person name="Zheng Q."/>
            <person name="Huang R."/>
            <person name="Yang H."/>
            <person name="Du X."/>
            <person name="Chen L."/>
            <person name="Yang M."/>
            <person name="Gaffney P.M."/>
            <person name="Wang S."/>
            <person name="Luo L."/>
            <person name="She Z."/>
            <person name="Ming Y."/>
            <person name="Huang W."/>
            <person name="Zhang S."/>
            <person name="Huang B."/>
            <person name="Zhang Y."/>
            <person name="Qu T."/>
            <person name="Ni P."/>
            <person name="Miao G."/>
            <person name="Wang J."/>
            <person name="Wang Q."/>
            <person name="Steinberg C.E."/>
            <person name="Wang H."/>
            <person name="Li N."/>
            <person name="Qian L."/>
            <person name="Zhang G."/>
            <person name="Li Y."/>
            <person name="Yang H."/>
            <person name="Liu X."/>
            <person name="Wang J."/>
            <person name="Yin Y."/>
            <person name="Wang J."/>
        </authorList>
    </citation>
    <scope>NUCLEOTIDE SEQUENCE [LARGE SCALE GENOMIC DNA]</scope>
    <source>
        <strain evidence="5">05x7-T-G4-1.051#20</strain>
    </source>
</reference>
<evidence type="ECO:0000256" key="3">
    <source>
        <dbReference type="SAM" id="SignalP"/>
    </source>
</evidence>
<dbReference type="InParanoid" id="K1PNL7"/>
<feature type="signal peptide" evidence="3">
    <location>
        <begin position="1"/>
        <end position="25"/>
    </location>
</feature>
<feature type="region of interest" description="Disordered" evidence="2">
    <location>
        <begin position="440"/>
        <end position="461"/>
    </location>
</feature>
<dbReference type="PANTHER" id="PTHR10656:SF42">
    <property type="entry name" value="CYCLIC GMP-AMP SYNTHASE-LIKE PROTEIN-RELATED"/>
    <property type="match status" value="1"/>
</dbReference>
<dbReference type="InterPro" id="IPR046903">
    <property type="entry name" value="Mab-21-like_nuc_Trfase"/>
</dbReference>
<sequence length="634" mass="72321">MEAGHLKYAGILILVALTPFSRMNALLNGAVFEEFRRHILPSSEETLHFSQENKSQLTFPSDVIDPDNVVRTQKFFKRADSLHETKLLRVFDKLDQVNRVDPKDPKTAEVANAVVTFVERIIKKIGEIDPRFTSTLLRGGSFFDDVKVGKPDEFDFTAKVERLCSACDALESRFSKRKKGFVYLVVKDVGFIQDFTEFVTMAEEDGVLNEGEQILSLRKIENHFSELVDKALHSIDVPKALSPAGVEKGLFWHSVHNGPCATINATYRSTSWEELGLDIDIAPTFDLPKPLYTPPVLELRTWNNMSDSKNELMSKLTEMLHFKLKIMVVPFAFDKILETQNTDIKTWSYRYSETWRVSFNSLEQFVFSQYDFESVEKQLYRVLKILKETFIQKTEDLESRAGTYDMKLDEPPSTTLTSVTAVPLGVVPAFTVEPLAGWRQELGDDSSDDSDDEASSNSSSGRGIKYEVLYDRSSLSSNSDVDDHKPSTETGERPSGTVASSESVYTELDLKNKSVTQNPTSDGDNLNSTQNCRSSKPLIKTYYLKMIFFFTRFMPTDNEIWTRENEIWTRENLPALVVFVLKALFFVYSSNQKAFNNFWFQDMIDLPARPSVSLEILQSLEDIVDELERRMHDV</sequence>
<evidence type="ECO:0000256" key="2">
    <source>
        <dbReference type="SAM" id="MobiDB-lite"/>
    </source>
</evidence>
<organism evidence="5">
    <name type="scientific">Magallana gigas</name>
    <name type="common">Pacific oyster</name>
    <name type="synonym">Crassostrea gigas</name>
    <dbReference type="NCBI Taxonomy" id="29159"/>
    <lineage>
        <taxon>Eukaryota</taxon>
        <taxon>Metazoa</taxon>
        <taxon>Spiralia</taxon>
        <taxon>Lophotrochozoa</taxon>
        <taxon>Mollusca</taxon>
        <taxon>Bivalvia</taxon>
        <taxon>Autobranchia</taxon>
        <taxon>Pteriomorphia</taxon>
        <taxon>Ostreida</taxon>
        <taxon>Ostreoidea</taxon>
        <taxon>Ostreidae</taxon>
        <taxon>Magallana</taxon>
    </lineage>
</organism>
<proteinExistence type="inferred from homology"/>
<feature type="compositionally biased region" description="Polar residues" evidence="2">
    <location>
        <begin position="513"/>
        <end position="531"/>
    </location>
</feature>
<feature type="compositionally biased region" description="Basic and acidic residues" evidence="2">
    <location>
        <begin position="481"/>
        <end position="492"/>
    </location>
</feature>
<accession>K1PNL7</accession>
<name>K1PNL7_MAGGI</name>
<evidence type="ECO:0000256" key="1">
    <source>
        <dbReference type="ARBA" id="ARBA00008307"/>
    </source>
</evidence>
<keyword evidence="3" id="KW-0732">Signal</keyword>
<feature type="chain" id="PRO_5043780548" description="Mab-21-like nucleotidyltransferase domain-containing protein" evidence="3">
    <location>
        <begin position="26"/>
        <end position="634"/>
    </location>
</feature>
<dbReference type="PANTHER" id="PTHR10656">
    <property type="entry name" value="CELL FATE DETERMINING PROTEIN MAB21-RELATED"/>
    <property type="match status" value="1"/>
</dbReference>
<gene>
    <name evidence="5" type="ORF">CGI_10019645</name>
</gene>
<feature type="domain" description="Mab-21-like nucleotidyltransferase" evidence="4">
    <location>
        <begin position="142"/>
        <end position="304"/>
    </location>
</feature>
<evidence type="ECO:0000259" key="4">
    <source>
        <dbReference type="Pfam" id="PF03281"/>
    </source>
</evidence>
<dbReference type="Pfam" id="PF03281">
    <property type="entry name" value="Mab-21"/>
    <property type="match status" value="1"/>
</dbReference>
<dbReference type="Gene3D" id="3.30.460.90">
    <property type="match status" value="1"/>
</dbReference>
<evidence type="ECO:0000313" key="5">
    <source>
        <dbReference type="EMBL" id="EKC23278.1"/>
    </source>
</evidence>
<dbReference type="AlphaFoldDB" id="K1PNL7"/>
<protein>
    <recommendedName>
        <fullName evidence="4">Mab-21-like nucleotidyltransferase domain-containing protein</fullName>
    </recommendedName>
</protein>
<dbReference type="EMBL" id="JH818284">
    <property type="protein sequence ID" value="EKC23278.1"/>
    <property type="molecule type" value="Genomic_DNA"/>
</dbReference>